<name>A5EVZ4_DICNV</name>
<evidence type="ECO:0000313" key="2">
    <source>
        <dbReference type="Proteomes" id="UP000000248"/>
    </source>
</evidence>
<evidence type="ECO:0000313" key="1">
    <source>
        <dbReference type="EMBL" id="ABQ13354.1"/>
    </source>
</evidence>
<dbReference type="Pfam" id="PF00300">
    <property type="entry name" value="His_Phos_1"/>
    <property type="match status" value="1"/>
</dbReference>
<keyword evidence="2" id="KW-1185">Reference proteome</keyword>
<dbReference type="Proteomes" id="UP000000248">
    <property type="component" value="Chromosome"/>
</dbReference>
<protein>
    <recommendedName>
        <fullName evidence="3">Phosphohistidine phosphatase SixA</fullName>
    </recommendedName>
</protein>
<evidence type="ECO:0008006" key="3">
    <source>
        <dbReference type="Google" id="ProtNLM"/>
    </source>
</evidence>
<accession>A5EVZ4</accession>
<dbReference type="STRING" id="246195.DNO_0388"/>
<dbReference type="CDD" id="cd07067">
    <property type="entry name" value="HP_PGM_like"/>
    <property type="match status" value="1"/>
</dbReference>
<sequence length="149" mass="16400">MKRLIFWRHAEAGIGIGLSDLERTLSDEGQNQAKATAEWLRPFKSLPIYCSPSVRGQQTAAHLGKPVTIKELSPDEDLNTVFQALSKIKDSAIIVGHMPWIGRVVSELLGTPGGYLPFGYSEAVCLQSEDGVTWKMIARFNGETGQRTL</sequence>
<organism evidence="1 2">
    <name type="scientific">Dichelobacter nodosus (strain VCS1703A)</name>
    <dbReference type="NCBI Taxonomy" id="246195"/>
    <lineage>
        <taxon>Bacteria</taxon>
        <taxon>Pseudomonadati</taxon>
        <taxon>Pseudomonadota</taxon>
        <taxon>Gammaproteobacteria</taxon>
        <taxon>Cardiobacteriales</taxon>
        <taxon>Cardiobacteriaceae</taxon>
        <taxon>Dichelobacter</taxon>
    </lineage>
</organism>
<dbReference type="KEGG" id="dno:DNO_0388"/>
<dbReference type="RefSeq" id="WP_012030729.1">
    <property type="nucleotide sequence ID" value="NC_009446.1"/>
</dbReference>
<dbReference type="InterPro" id="IPR013078">
    <property type="entry name" value="His_Pase_superF_clade-1"/>
</dbReference>
<reference evidence="1 2" key="1">
    <citation type="journal article" date="2007" name="Nat. Biotechnol.">
        <title>Genome sequence and identification of candidate vaccine antigens from the animal pathogen Dichelobacter nodosus.</title>
        <authorList>
            <person name="Myers G.S."/>
            <person name="Parker D."/>
            <person name="Al-Hasani K."/>
            <person name="Kennan R.M."/>
            <person name="Seemann T."/>
            <person name="Ren Q."/>
            <person name="Badger J.H."/>
            <person name="Selengut J.D."/>
            <person name="Deboy R.T."/>
            <person name="Tettelin H."/>
            <person name="Boyce J.D."/>
            <person name="McCarl V.P."/>
            <person name="Han X."/>
            <person name="Nelson W.C."/>
            <person name="Madupu R."/>
            <person name="Mohamoud Y."/>
            <person name="Holley T."/>
            <person name="Fedorova N."/>
            <person name="Khouri H."/>
            <person name="Bottomley S.P."/>
            <person name="Whittington R.J."/>
            <person name="Adler B."/>
            <person name="Songer J.G."/>
            <person name="Rood J.I."/>
            <person name="Paulsen I.T."/>
        </authorList>
    </citation>
    <scope>NUCLEOTIDE SEQUENCE [LARGE SCALE GENOMIC DNA]</scope>
    <source>
        <strain evidence="1 2">VCS1703A</strain>
    </source>
</reference>
<dbReference type="HOGENOM" id="CLU_084603_3_0_6"/>
<dbReference type="InterPro" id="IPR029033">
    <property type="entry name" value="His_PPase_superfam"/>
</dbReference>
<dbReference type="Gene3D" id="3.40.50.1240">
    <property type="entry name" value="Phosphoglycerate mutase-like"/>
    <property type="match status" value="1"/>
</dbReference>
<dbReference type="eggNOG" id="COG2062">
    <property type="taxonomic scope" value="Bacteria"/>
</dbReference>
<dbReference type="EMBL" id="CP000513">
    <property type="protein sequence ID" value="ABQ13354.1"/>
    <property type="molecule type" value="Genomic_DNA"/>
</dbReference>
<dbReference type="OrthoDB" id="9814783at2"/>
<dbReference type="AlphaFoldDB" id="A5EVZ4"/>
<proteinExistence type="predicted"/>
<dbReference type="SUPFAM" id="SSF53254">
    <property type="entry name" value="Phosphoglycerate mutase-like"/>
    <property type="match status" value="1"/>
</dbReference>
<gene>
    <name evidence="1" type="ordered locus">DNO_0388</name>
</gene>